<dbReference type="PRINTS" id="PR00726">
    <property type="entry name" value="LEXASERPTASE"/>
</dbReference>
<feature type="region of interest" description="Disordered" evidence="8">
    <location>
        <begin position="1"/>
        <end position="31"/>
    </location>
</feature>
<protein>
    <submittedName>
        <fullName evidence="10">Translesion error-prone DNA polymerase V autoproteolytic subunit</fullName>
        <ecNumber evidence="10">2.7.7.7</ecNumber>
    </submittedName>
</protein>
<keyword evidence="4 7" id="KW-0068">Autocatalytic cleavage</keyword>
<dbReference type="GO" id="GO:0009432">
    <property type="term" value="P:SOS response"/>
    <property type="evidence" value="ECO:0007669"/>
    <property type="project" value="UniProtKB-KW"/>
</dbReference>
<comment type="similarity">
    <text evidence="1 7">Belongs to the peptidase S24 family.</text>
</comment>
<gene>
    <name evidence="10" type="primary">umuD</name>
    <name evidence="10" type="ORF">LJ757_08120</name>
</gene>
<dbReference type="GO" id="GO:0006355">
    <property type="term" value="P:regulation of DNA-templated transcription"/>
    <property type="evidence" value="ECO:0007669"/>
    <property type="project" value="InterPro"/>
</dbReference>
<dbReference type="Gene3D" id="2.10.109.10">
    <property type="entry name" value="Umud Fragment, subunit A"/>
    <property type="match status" value="1"/>
</dbReference>
<proteinExistence type="inferred from homology"/>
<dbReference type="EC" id="2.7.7.7" evidence="10"/>
<dbReference type="InterPro" id="IPR015927">
    <property type="entry name" value="Peptidase_S24_S26A/B/C"/>
</dbReference>
<dbReference type="CDD" id="cd06529">
    <property type="entry name" value="S24_LexA-like"/>
    <property type="match status" value="1"/>
</dbReference>
<keyword evidence="5" id="KW-0234">DNA repair</keyword>
<dbReference type="RefSeq" id="WP_227895642.1">
    <property type="nucleotide sequence ID" value="NZ_CP099466.1"/>
</dbReference>
<keyword evidence="2" id="KW-0227">DNA damage</keyword>
<evidence type="ECO:0000256" key="5">
    <source>
        <dbReference type="ARBA" id="ARBA00023204"/>
    </source>
</evidence>
<keyword evidence="10" id="KW-0548">Nucleotidyltransferase</keyword>
<dbReference type="GO" id="GO:0003677">
    <property type="term" value="F:DNA binding"/>
    <property type="evidence" value="ECO:0007669"/>
    <property type="project" value="InterPro"/>
</dbReference>
<dbReference type="AlphaFoldDB" id="A0A9X1MEK4"/>
<keyword evidence="11" id="KW-1185">Reference proteome</keyword>
<dbReference type="InterPro" id="IPR036286">
    <property type="entry name" value="LexA/Signal_pep-like_sf"/>
</dbReference>
<organism evidence="10 11">
    <name type="scientific">Arthrobacter caoxuetaonis</name>
    <dbReference type="NCBI Taxonomy" id="2886935"/>
    <lineage>
        <taxon>Bacteria</taxon>
        <taxon>Bacillati</taxon>
        <taxon>Actinomycetota</taxon>
        <taxon>Actinomycetes</taxon>
        <taxon>Micrococcales</taxon>
        <taxon>Micrococcaceae</taxon>
        <taxon>Arthrobacter</taxon>
    </lineage>
</organism>
<evidence type="ECO:0000256" key="2">
    <source>
        <dbReference type="ARBA" id="ARBA00022763"/>
    </source>
</evidence>
<evidence type="ECO:0000313" key="10">
    <source>
        <dbReference type="EMBL" id="MCC3297765.1"/>
    </source>
</evidence>
<evidence type="ECO:0000256" key="1">
    <source>
        <dbReference type="ARBA" id="ARBA00007484"/>
    </source>
</evidence>
<dbReference type="Pfam" id="PF00717">
    <property type="entry name" value="Peptidase_S24"/>
    <property type="match status" value="1"/>
</dbReference>
<evidence type="ECO:0000256" key="8">
    <source>
        <dbReference type="SAM" id="MobiDB-lite"/>
    </source>
</evidence>
<dbReference type="InterPro" id="IPR050077">
    <property type="entry name" value="LexA_repressor"/>
</dbReference>
<feature type="compositionally biased region" description="Polar residues" evidence="8">
    <location>
        <begin position="1"/>
        <end position="10"/>
    </location>
</feature>
<dbReference type="PANTHER" id="PTHR33516">
    <property type="entry name" value="LEXA REPRESSOR"/>
    <property type="match status" value="1"/>
</dbReference>
<evidence type="ECO:0000256" key="4">
    <source>
        <dbReference type="ARBA" id="ARBA00022813"/>
    </source>
</evidence>
<sequence length="142" mass="15082">MPVFSGNTPGASAGSRPQGPSSADAASGFPSPSRDYFDGRIDLNRHLIRDVTSTYIVRVSGDSMSGTGISDGDELIVDRSLTPRDGSVVVAVLEGELVVRRLRLTGRGIVLAAEHPGYEDVLVPDPDELSVWGVVTRCLHHV</sequence>
<reference evidence="10" key="1">
    <citation type="submission" date="2021-10" db="EMBL/GenBank/DDBJ databases">
        <title>Novel species in genus Arthrobacter.</title>
        <authorList>
            <person name="Liu Y."/>
        </authorList>
    </citation>
    <scope>NUCLEOTIDE SEQUENCE</scope>
    <source>
        <strain evidence="10">Zg-Y453</strain>
    </source>
</reference>
<dbReference type="SUPFAM" id="SSF51306">
    <property type="entry name" value="LexA/Signal peptidase"/>
    <property type="match status" value="1"/>
</dbReference>
<comment type="caution">
    <text evidence="10">The sequence shown here is derived from an EMBL/GenBank/DDBJ whole genome shotgun (WGS) entry which is preliminary data.</text>
</comment>
<dbReference type="EMBL" id="JAJFZV010000007">
    <property type="protein sequence ID" value="MCC3297765.1"/>
    <property type="molecule type" value="Genomic_DNA"/>
</dbReference>
<dbReference type="GO" id="GO:0016787">
    <property type="term" value="F:hydrolase activity"/>
    <property type="evidence" value="ECO:0007669"/>
    <property type="project" value="UniProtKB-KW"/>
</dbReference>
<dbReference type="Proteomes" id="UP001139158">
    <property type="component" value="Unassembled WGS sequence"/>
</dbReference>
<evidence type="ECO:0000256" key="6">
    <source>
        <dbReference type="ARBA" id="ARBA00023236"/>
    </source>
</evidence>
<feature type="domain" description="Peptidase S24/S26A/S26B/S26C" evidence="9">
    <location>
        <begin position="25"/>
        <end position="135"/>
    </location>
</feature>
<keyword evidence="3 7" id="KW-0378">Hydrolase</keyword>
<dbReference type="PANTHER" id="PTHR33516:SF2">
    <property type="entry name" value="LEXA REPRESSOR-RELATED"/>
    <property type="match status" value="1"/>
</dbReference>
<dbReference type="InterPro" id="IPR039418">
    <property type="entry name" value="LexA-like"/>
</dbReference>
<name>A0A9X1MEK4_9MICC</name>
<evidence type="ECO:0000259" key="9">
    <source>
        <dbReference type="Pfam" id="PF00717"/>
    </source>
</evidence>
<evidence type="ECO:0000256" key="3">
    <source>
        <dbReference type="ARBA" id="ARBA00022801"/>
    </source>
</evidence>
<keyword evidence="10" id="KW-0808">Transferase</keyword>
<keyword evidence="6" id="KW-0742">SOS response</keyword>
<dbReference type="GO" id="GO:0006281">
    <property type="term" value="P:DNA repair"/>
    <property type="evidence" value="ECO:0007669"/>
    <property type="project" value="UniProtKB-KW"/>
</dbReference>
<dbReference type="NCBIfam" id="NF007621">
    <property type="entry name" value="PRK10276.1"/>
    <property type="match status" value="1"/>
</dbReference>
<accession>A0A9X1MEK4</accession>
<dbReference type="InterPro" id="IPR006197">
    <property type="entry name" value="Peptidase_S24_LexA"/>
</dbReference>
<evidence type="ECO:0000313" key="11">
    <source>
        <dbReference type="Proteomes" id="UP001139158"/>
    </source>
</evidence>
<evidence type="ECO:0000256" key="7">
    <source>
        <dbReference type="RuleBase" id="RU003991"/>
    </source>
</evidence>
<dbReference type="GO" id="GO:0003887">
    <property type="term" value="F:DNA-directed DNA polymerase activity"/>
    <property type="evidence" value="ECO:0007669"/>
    <property type="project" value="UniProtKB-EC"/>
</dbReference>